<dbReference type="PANTHER" id="PTHR42925:SF1">
    <property type="entry name" value="VIRULENCE FACTOR MVIN"/>
    <property type="match status" value="1"/>
</dbReference>
<feature type="transmembrane region" description="Helical" evidence="7">
    <location>
        <begin position="153"/>
        <end position="174"/>
    </location>
</feature>
<accession>A0A2I1NCL8</accession>
<dbReference type="Proteomes" id="UP000234639">
    <property type="component" value="Unassembled WGS sequence"/>
</dbReference>
<dbReference type="GO" id="GO:0005886">
    <property type="term" value="C:plasma membrane"/>
    <property type="evidence" value="ECO:0007669"/>
    <property type="project" value="UniProtKB-SubCell"/>
</dbReference>
<feature type="transmembrane region" description="Helical" evidence="7">
    <location>
        <begin position="12"/>
        <end position="32"/>
    </location>
</feature>
<evidence type="ECO:0000256" key="2">
    <source>
        <dbReference type="ARBA" id="ARBA00022448"/>
    </source>
</evidence>
<feature type="transmembrane region" description="Helical" evidence="7">
    <location>
        <begin position="270"/>
        <end position="294"/>
    </location>
</feature>
<dbReference type="CDD" id="cd13134">
    <property type="entry name" value="MATE_like_8"/>
    <property type="match status" value="1"/>
</dbReference>
<dbReference type="InterPro" id="IPR002528">
    <property type="entry name" value="MATE_fam"/>
</dbReference>
<dbReference type="PIRSF" id="PIRSF006603">
    <property type="entry name" value="DinF"/>
    <property type="match status" value="1"/>
</dbReference>
<keyword evidence="2" id="KW-0813">Transport</keyword>
<dbReference type="RefSeq" id="WP_101636601.1">
    <property type="nucleotide sequence ID" value="NZ_JAPXGL010000001.1"/>
</dbReference>
<keyword evidence="3" id="KW-1003">Cell membrane</keyword>
<keyword evidence="4 7" id="KW-0812">Transmembrane</keyword>
<dbReference type="AlphaFoldDB" id="A0A2I1NCL8"/>
<dbReference type="Pfam" id="PF01554">
    <property type="entry name" value="MatE"/>
    <property type="match status" value="2"/>
</dbReference>
<evidence type="ECO:0000256" key="5">
    <source>
        <dbReference type="ARBA" id="ARBA00022989"/>
    </source>
</evidence>
<evidence type="ECO:0000256" key="7">
    <source>
        <dbReference type="SAM" id="Phobius"/>
    </source>
</evidence>
<keyword evidence="6 7" id="KW-0472">Membrane</keyword>
<evidence type="ECO:0000313" key="8">
    <source>
        <dbReference type="EMBL" id="PKZ30133.1"/>
    </source>
</evidence>
<dbReference type="InterPro" id="IPR048279">
    <property type="entry name" value="MdtK-like"/>
</dbReference>
<feature type="transmembrane region" description="Helical" evidence="7">
    <location>
        <begin position="84"/>
        <end position="105"/>
    </location>
</feature>
<feature type="transmembrane region" description="Helical" evidence="7">
    <location>
        <begin position="344"/>
        <end position="361"/>
    </location>
</feature>
<dbReference type="EMBL" id="PKHU01000001">
    <property type="protein sequence ID" value="PKZ30133.1"/>
    <property type="molecule type" value="Genomic_DNA"/>
</dbReference>
<feature type="transmembrane region" description="Helical" evidence="7">
    <location>
        <begin position="194"/>
        <end position="222"/>
    </location>
</feature>
<name>A0A2I1NCL8_9BACT</name>
<feature type="transmembrane region" description="Helical" evidence="7">
    <location>
        <begin position="315"/>
        <end position="338"/>
    </location>
</feature>
<reference evidence="8 9" key="1">
    <citation type="submission" date="2017-12" db="EMBL/GenBank/DDBJ databases">
        <title>Phylogenetic diversity of female urinary microbiome.</title>
        <authorList>
            <person name="Thomas-White K."/>
            <person name="Wolfe A.J."/>
        </authorList>
    </citation>
    <scope>NUCLEOTIDE SEQUENCE [LARGE SCALE GENOMIC DNA]</scope>
    <source>
        <strain evidence="8 9">UMB0112</strain>
    </source>
</reference>
<proteinExistence type="predicted"/>
<dbReference type="NCBIfam" id="TIGR00797">
    <property type="entry name" value="matE"/>
    <property type="match status" value="1"/>
</dbReference>
<evidence type="ECO:0000256" key="6">
    <source>
        <dbReference type="ARBA" id="ARBA00023136"/>
    </source>
</evidence>
<protein>
    <submittedName>
        <fullName evidence="8">MATE family efflux transporter</fullName>
    </submittedName>
</protein>
<gene>
    <name evidence="8" type="ORF">CYJ41_01445</name>
</gene>
<evidence type="ECO:0000256" key="3">
    <source>
        <dbReference type="ARBA" id="ARBA00022475"/>
    </source>
</evidence>
<comment type="subcellular location">
    <subcellularLocation>
        <location evidence="1">Cell membrane</location>
        <topology evidence="1">Multi-pass membrane protein</topology>
    </subcellularLocation>
</comment>
<feature type="transmembrane region" description="Helical" evidence="7">
    <location>
        <begin position="125"/>
        <end position="146"/>
    </location>
</feature>
<feature type="transmembrane region" description="Helical" evidence="7">
    <location>
        <begin position="52"/>
        <end position="72"/>
    </location>
</feature>
<dbReference type="GO" id="GO:0015297">
    <property type="term" value="F:antiporter activity"/>
    <property type="evidence" value="ECO:0007669"/>
    <property type="project" value="InterPro"/>
</dbReference>
<evidence type="ECO:0000256" key="1">
    <source>
        <dbReference type="ARBA" id="ARBA00004651"/>
    </source>
</evidence>
<feature type="transmembrane region" description="Helical" evidence="7">
    <location>
        <begin position="382"/>
        <end position="415"/>
    </location>
</feature>
<feature type="transmembrane region" description="Helical" evidence="7">
    <location>
        <begin position="243"/>
        <end position="264"/>
    </location>
</feature>
<comment type="caution">
    <text evidence="8">The sequence shown here is derived from an EMBL/GenBank/DDBJ whole genome shotgun (WGS) entry which is preliminary data.</text>
</comment>
<organism evidence="8 9">
    <name type="scientific">Campylobacter ureolyticus</name>
    <dbReference type="NCBI Taxonomy" id="827"/>
    <lineage>
        <taxon>Bacteria</taxon>
        <taxon>Pseudomonadati</taxon>
        <taxon>Campylobacterota</taxon>
        <taxon>Epsilonproteobacteria</taxon>
        <taxon>Campylobacterales</taxon>
        <taxon>Campylobacteraceae</taxon>
        <taxon>Campylobacter</taxon>
    </lineage>
</organism>
<evidence type="ECO:0000313" key="9">
    <source>
        <dbReference type="Proteomes" id="UP000234639"/>
    </source>
</evidence>
<keyword evidence="5 7" id="KW-1133">Transmembrane helix</keyword>
<dbReference type="GO" id="GO:0042910">
    <property type="term" value="F:xenobiotic transmembrane transporter activity"/>
    <property type="evidence" value="ECO:0007669"/>
    <property type="project" value="InterPro"/>
</dbReference>
<evidence type="ECO:0000256" key="4">
    <source>
        <dbReference type="ARBA" id="ARBA00022692"/>
    </source>
</evidence>
<sequence length="441" mass="48959">MEKEVTLKNLFIPIYLNMLLSLLTIIINTYMISLIEPHLVAAMGAGNQIFNLMVNVFNLLAVGCSVVVAQAIGARNKKLAIRSVHVSIAFNAALGLVAGIFVFSFARVILKLMQIPSEIFDESLIYLRVISVVFFIDAVAIVLIAVIRSYGYVSYTIIVSVFMNIFTICGNYIALFEPFGLSYYGLFGVGISTALGRFFGVFILFFILIKVVKIPIFISLFFKVQNYVLKKILSIGLPSAGENFIWTFQYIVAFSFVASMGANSLTVQTIFFQISAFIFFASSAIGIANEVIVARMVGAGKNELAYKESFKNLKIGFLVTAGFLILVFFNQDFIMNLFHLNNDIKSIMKPLFILSLFLEIARTQNVIMVNAIRASGDAKFPFYMGVIFMLGVSLPIGYTLGIYLGIGILGVWIGFLADESLRGLANTFRWKSKKWQGKKVV</sequence>
<dbReference type="PANTHER" id="PTHR42925">
    <property type="entry name" value="MULTIDRUG AND TOXIN EFFLUX PROTEIN MATE FAMILY"/>
    <property type="match status" value="1"/>
</dbReference>
<dbReference type="InterPro" id="IPR047135">
    <property type="entry name" value="YsiQ"/>
</dbReference>